<dbReference type="InterPro" id="IPR011050">
    <property type="entry name" value="Pectin_lyase_fold/virulence"/>
</dbReference>
<protein>
    <recommendedName>
        <fullName evidence="1">Right handed beta helix domain-containing protein</fullName>
    </recommendedName>
</protein>
<dbReference type="Proteomes" id="UP000014680">
    <property type="component" value="Unassembled WGS sequence"/>
</dbReference>
<dbReference type="AlphaFoldDB" id="L7FP07"/>
<keyword evidence="3" id="KW-1185">Reference proteome</keyword>
<dbReference type="VEuPathDB" id="AmoebaDB:EIN_356470"/>
<dbReference type="PANTHER" id="PTHR36453">
    <property type="entry name" value="SECRETED PROTEIN-RELATED"/>
    <property type="match status" value="1"/>
</dbReference>
<organism evidence="2 3">
    <name type="scientific">Entamoeba invadens IP1</name>
    <dbReference type="NCBI Taxonomy" id="370355"/>
    <lineage>
        <taxon>Eukaryota</taxon>
        <taxon>Amoebozoa</taxon>
        <taxon>Evosea</taxon>
        <taxon>Archamoebae</taxon>
        <taxon>Mastigamoebida</taxon>
        <taxon>Entamoebidae</taxon>
        <taxon>Entamoeba</taxon>
    </lineage>
</organism>
<sequence length="810" mass="93603">MTNFTLIYSRDIYVDNTSGKDTNPGDSKIFPFESLQNALSTLKDTPPYDPITIYVKSGYYPFINKTLSITHNILPDPSVYHSLTITKYPNESPPVITGGVKLPISSFRAFDATKDAKQYSKIQSKVRSKIQVCDLNNQYNKIELGILEATNSVEIFVDEQRYHLARYPNSEYTDNTHSTDRIYVLPPTDNTTLLVPNIAGYYFPLKEVMCANYPLFKSEKPILGIHYYLYKNTTNYWTISSRFDCGIPTQKDGAYWTIKREKIAGALNPIESSGAHGKPILQDENYVYRGNMWTAYAPDRYGRTFYYSDNIIDKYAQYQEIWLRGYWLIFAHDQIVRGKVDNSTRKITVDRDFGKNPDFQGIMSGRPFYIFNLLEELDEEGEYYIDYEDKKLFIYLKENAAKIWITQSTFNLIHVYNVTNVTIKNIIFEYARKNLVHFTLVNNSKITNCTFRHCGLRALYFSGTHNNNITHNIFYDTGSEAALLDCGNISTLYNGKCYLEHNYANSSAQVYFNFVPAFSIKGVGNFMKHNLVENTPHIAFYHGGAKIEISYNEARNFCTRASDCGAIYSGTHWEFVGNEIKNNYFHDSVGFGKENSYVIGLYLDDNLSHHIVYQNVVSNIVGMCLVLASGRSNTVFNNIFFKCKIGFSGNSKGVYRYHTTPGMFYNLLDTMETSGVDRYSPPWSVQFPEWSKLPLTSDELIKEQNLHWLVMENTDIYCNVFSGSYNMDYRFLENCDKYIRRFEMNTNSSQTTTFYDYKNGDFRMRKNSQIYKYKCWKEISLENIGINKEDKTVDILEMSSCVAILLLLIL</sequence>
<dbReference type="SUPFAM" id="SSF51126">
    <property type="entry name" value="Pectin lyase-like"/>
    <property type="match status" value="1"/>
</dbReference>
<evidence type="ECO:0000313" key="3">
    <source>
        <dbReference type="Proteomes" id="UP000014680"/>
    </source>
</evidence>
<dbReference type="OrthoDB" id="6160420at2759"/>
<dbReference type="EMBL" id="KB206358">
    <property type="protein sequence ID" value="ELP92556.1"/>
    <property type="molecule type" value="Genomic_DNA"/>
</dbReference>
<evidence type="ECO:0000259" key="1">
    <source>
        <dbReference type="Pfam" id="PF13229"/>
    </source>
</evidence>
<dbReference type="InterPro" id="IPR039448">
    <property type="entry name" value="Beta_helix"/>
</dbReference>
<proteinExistence type="predicted"/>
<dbReference type="KEGG" id="eiv:EIN_356470"/>
<dbReference type="RefSeq" id="XP_004259327.1">
    <property type="nucleotide sequence ID" value="XM_004259279.1"/>
</dbReference>
<dbReference type="InterPro" id="IPR012334">
    <property type="entry name" value="Pectin_lyas_fold"/>
</dbReference>
<feature type="domain" description="Right handed beta helix" evidence="1">
    <location>
        <begin position="405"/>
        <end position="503"/>
    </location>
</feature>
<dbReference type="PANTHER" id="PTHR36453:SF1">
    <property type="entry name" value="RIGHT HANDED BETA HELIX DOMAIN-CONTAINING PROTEIN"/>
    <property type="match status" value="1"/>
</dbReference>
<accession>L7FP07</accession>
<name>L7FP07_ENTIV</name>
<gene>
    <name evidence="2" type="ORF">EIN_356470</name>
</gene>
<dbReference type="GeneID" id="14891520"/>
<evidence type="ECO:0000313" key="2">
    <source>
        <dbReference type="EMBL" id="ELP92556.1"/>
    </source>
</evidence>
<reference evidence="2 3" key="1">
    <citation type="submission" date="2012-10" db="EMBL/GenBank/DDBJ databases">
        <authorList>
            <person name="Zafar N."/>
            <person name="Inman J."/>
            <person name="Hall N."/>
            <person name="Lorenzi H."/>
            <person name="Caler E."/>
        </authorList>
    </citation>
    <scope>NUCLEOTIDE SEQUENCE [LARGE SCALE GENOMIC DNA]</scope>
    <source>
        <strain evidence="2 3">IP1</strain>
    </source>
</reference>
<dbReference type="Pfam" id="PF13229">
    <property type="entry name" value="Beta_helix"/>
    <property type="match status" value="1"/>
</dbReference>
<dbReference type="Gene3D" id="2.160.20.10">
    <property type="entry name" value="Single-stranded right-handed beta-helix, Pectin lyase-like"/>
    <property type="match status" value="2"/>
</dbReference>